<reference evidence="2" key="1">
    <citation type="journal article" date="2023" name="Plant J.">
        <title>Genome sequences and population genomics provide insights into the demographic history, inbreeding, and mutation load of two 'living fossil' tree species of Dipteronia.</title>
        <authorList>
            <person name="Feng Y."/>
            <person name="Comes H.P."/>
            <person name="Chen J."/>
            <person name="Zhu S."/>
            <person name="Lu R."/>
            <person name="Zhang X."/>
            <person name="Li P."/>
            <person name="Qiu J."/>
            <person name="Olsen K.M."/>
            <person name="Qiu Y."/>
        </authorList>
    </citation>
    <scope>NUCLEOTIDE SEQUENCE</scope>
    <source>
        <strain evidence="2">KIB01</strain>
    </source>
</reference>
<evidence type="ECO:0000313" key="3">
    <source>
        <dbReference type="Proteomes" id="UP001280121"/>
    </source>
</evidence>
<organism evidence="2 3">
    <name type="scientific">Dipteronia dyeriana</name>
    <dbReference type="NCBI Taxonomy" id="168575"/>
    <lineage>
        <taxon>Eukaryota</taxon>
        <taxon>Viridiplantae</taxon>
        <taxon>Streptophyta</taxon>
        <taxon>Embryophyta</taxon>
        <taxon>Tracheophyta</taxon>
        <taxon>Spermatophyta</taxon>
        <taxon>Magnoliopsida</taxon>
        <taxon>eudicotyledons</taxon>
        <taxon>Gunneridae</taxon>
        <taxon>Pentapetalae</taxon>
        <taxon>rosids</taxon>
        <taxon>malvids</taxon>
        <taxon>Sapindales</taxon>
        <taxon>Sapindaceae</taxon>
        <taxon>Hippocastanoideae</taxon>
        <taxon>Acereae</taxon>
        <taxon>Dipteronia</taxon>
    </lineage>
</organism>
<dbReference type="AlphaFoldDB" id="A0AAD9TDW1"/>
<proteinExistence type="predicted"/>
<sequence>MKRSGNGVGYPAVDQALWRAARRRVTGVGLEKSNPWEFDARQCDSILKRLKVQRANKDDKVEEDDAQVESESEKFNDGQDSLVKATRPQGRLKYVFVSEDVQSVVKKVKESPELYPTEDGVLEIVEASNSEGYISGGDNINR</sequence>
<dbReference type="Proteomes" id="UP001280121">
    <property type="component" value="Unassembled WGS sequence"/>
</dbReference>
<name>A0AAD9TDW1_9ROSI</name>
<protein>
    <submittedName>
        <fullName evidence="2">Uncharacterized protein</fullName>
    </submittedName>
</protein>
<gene>
    <name evidence="2" type="ORF">Ddye_028717</name>
</gene>
<dbReference type="EMBL" id="JANJYI010000009">
    <property type="protein sequence ID" value="KAK2633925.1"/>
    <property type="molecule type" value="Genomic_DNA"/>
</dbReference>
<feature type="region of interest" description="Disordered" evidence="1">
    <location>
        <begin position="56"/>
        <end position="80"/>
    </location>
</feature>
<evidence type="ECO:0000313" key="2">
    <source>
        <dbReference type="EMBL" id="KAK2633925.1"/>
    </source>
</evidence>
<comment type="caution">
    <text evidence="2">The sequence shown here is derived from an EMBL/GenBank/DDBJ whole genome shotgun (WGS) entry which is preliminary data.</text>
</comment>
<evidence type="ECO:0000256" key="1">
    <source>
        <dbReference type="SAM" id="MobiDB-lite"/>
    </source>
</evidence>
<keyword evidence="3" id="KW-1185">Reference proteome</keyword>
<feature type="compositionally biased region" description="Acidic residues" evidence="1">
    <location>
        <begin position="61"/>
        <end position="70"/>
    </location>
</feature>
<accession>A0AAD9TDW1</accession>